<evidence type="ECO:0000313" key="3">
    <source>
        <dbReference type="EMBL" id="KAK7792240.1"/>
    </source>
</evidence>
<dbReference type="SUPFAM" id="SSF56112">
    <property type="entry name" value="Protein kinase-like (PK-like)"/>
    <property type="match status" value="1"/>
</dbReference>
<evidence type="ECO:0000313" key="4">
    <source>
        <dbReference type="Proteomes" id="UP001378592"/>
    </source>
</evidence>
<dbReference type="InterPro" id="IPR045307">
    <property type="entry name" value="ADCK1_dom"/>
</dbReference>
<organism evidence="3 4">
    <name type="scientific">Gryllus longicercus</name>
    <dbReference type="NCBI Taxonomy" id="2509291"/>
    <lineage>
        <taxon>Eukaryota</taxon>
        <taxon>Metazoa</taxon>
        <taxon>Ecdysozoa</taxon>
        <taxon>Arthropoda</taxon>
        <taxon>Hexapoda</taxon>
        <taxon>Insecta</taxon>
        <taxon>Pterygota</taxon>
        <taxon>Neoptera</taxon>
        <taxon>Polyneoptera</taxon>
        <taxon>Orthoptera</taxon>
        <taxon>Ensifera</taxon>
        <taxon>Gryllidea</taxon>
        <taxon>Grylloidea</taxon>
        <taxon>Gryllidae</taxon>
        <taxon>Gryllinae</taxon>
        <taxon>Gryllus</taxon>
    </lineage>
</organism>
<dbReference type="Proteomes" id="UP001378592">
    <property type="component" value="Unassembled WGS sequence"/>
</dbReference>
<dbReference type="InterPro" id="IPR004147">
    <property type="entry name" value="ABC1_dom"/>
</dbReference>
<comment type="similarity">
    <text evidence="1">Belongs to the protein kinase superfamily. ADCK protein kinase family.</text>
</comment>
<dbReference type="CDD" id="cd13969">
    <property type="entry name" value="ADCK1-like"/>
    <property type="match status" value="1"/>
</dbReference>
<evidence type="ECO:0000256" key="1">
    <source>
        <dbReference type="ARBA" id="ARBA00009670"/>
    </source>
</evidence>
<name>A0AAN9V9K8_9ORTH</name>
<gene>
    <name evidence="3" type="ORF">R5R35_012853</name>
</gene>
<dbReference type="PANTHER" id="PTHR43173">
    <property type="entry name" value="ABC1 FAMILY PROTEIN"/>
    <property type="match status" value="1"/>
</dbReference>
<dbReference type="InterPro" id="IPR051130">
    <property type="entry name" value="Mito_struct-func_regulator"/>
</dbReference>
<dbReference type="PANTHER" id="PTHR43173:SF28">
    <property type="entry name" value="AARF DOMAIN CONTAINING KINASE 5"/>
    <property type="match status" value="1"/>
</dbReference>
<proteinExistence type="inferred from homology"/>
<protein>
    <recommendedName>
        <fullName evidence="2">ABC1 atypical kinase-like domain-containing protein</fullName>
    </recommendedName>
</protein>
<feature type="domain" description="ABC1 atypical kinase-like" evidence="2">
    <location>
        <begin position="120"/>
        <end position="364"/>
    </location>
</feature>
<dbReference type="AlphaFoldDB" id="A0AAN9V9K8"/>
<dbReference type="InterPro" id="IPR011009">
    <property type="entry name" value="Kinase-like_dom_sf"/>
</dbReference>
<keyword evidence="4" id="KW-1185">Reference proteome</keyword>
<accession>A0AAN9V9K8</accession>
<dbReference type="Pfam" id="PF03109">
    <property type="entry name" value="ABC1"/>
    <property type="match status" value="1"/>
</dbReference>
<sequence length="551" mass="62199">MARRVALALGAAGAAAGGGYAALPERERARVRGAVGGAARFVRSARVGLATSVDYWWALHGLRDGSDEYERALEGAHERGARRLFEACLSNGGLYIKLGQGLVSVNHILPRAYIDTLRPLQDQCLARGAGELEEVFREDFGGRAHTDLFAAFDETPIAAASLAQVFRARTHDGREVAVKVQYADLRERFHGDVSTVRLLTRLAGWMHPKFDFEWVVEDLRATLQQELDFGHEGRNGERCAKDLAHLPYVHVPEVLWDLTSQRVLTTEFVDGVKVSDKKQLQQRGFSLADVDRKLFHTFAEQIFHTGFVHADPHPGNVLVRHGPDGKAQLVVLDHGLYEVLPARVRKSLCHMWRSIVLNDHPGMQRFAAELGVKDDYRLFCIMVSQRYIPTRDSGEPDIFSYFFGAKGPNFSRQNFKHLTAEEWRAVRQDIDRIEDRALQVLRDIPSKLLLVLRNLNTIRAIAREHGDPTDRYTVMARSATQGAFASPEAGMRQRLAGWRERCYFEFRLWVAALRLFFLRTFFRVLQVLGRSPDLSAIMNEPRPALYGSMAA</sequence>
<dbReference type="EMBL" id="JAZDUA010000461">
    <property type="protein sequence ID" value="KAK7792240.1"/>
    <property type="molecule type" value="Genomic_DNA"/>
</dbReference>
<reference evidence="3 4" key="1">
    <citation type="submission" date="2024-03" db="EMBL/GenBank/DDBJ databases">
        <title>The genome assembly and annotation of the cricket Gryllus longicercus Weissman &amp; Gray.</title>
        <authorList>
            <person name="Szrajer S."/>
            <person name="Gray D."/>
            <person name="Ylla G."/>
        </authorList>
    </citation>
    <scope>NUCLEOTIDE SEQUENCE [LARGE SCALE GENOMIC DNA]</scope>
    <source>
        <strain evidence="3">DAG 2021-001</strain>
        <tissue evidence="3">Whole body minus gut</tissue>
    </source>
</reference>
<comment type="caution">
    <text evidence="3">The sequence shown here is derived from an EMBL/GenBank/DDBJ whole genome shotgun (WGS) entry which is preliminary data.</text>
</comment>
<evidence type="ECO:0000259" key="2">
    <source>
        <dbReference type="Pfam" id="PF03109"/>
    </source>
</evidence>